<proteinExistence type="predicted"/>
<evidence type="ECO:0000256" key="2">
    <source>
        <dbReference type="SAM" id="MobiDB-lite"/>
    </source>
</evidence>
<accession>A0A0C2HIK6</accession>
<keyword evidence="1" id="KW-0175">Coiled coil</keyword>
<organism evidence="3 4">
    <name type="scientific">Ancylostoma duodenale</name>
    <dbReference type="NCBI Taxonomy" id="51022"/>
    <lineage>
        <taxon>Eukaryota</taxon>
        <taxon>Metazoa</taxon>
        <taxon>Ecdysozoa</taxon>
        <taxon>Nematoda</taxon>
        <taxon>Chromadorea</taxon>
        <taxon>Rhabditida</taxon>
        <taxon>Rhabditina</taxon>
        <taxon>Rhabditomorpha</taxon>
        <taxon>Strongyloidea</taxon>
        <taxon>Ancylostomatidae</taxon>
        <taxon>Ancylostomatinae</taxon>
        <taxon>Ancylostoma</taxon>
    </lineage>
</organism>
<dbReference type="AlphaFoldDB" id="A0A0C2HIK6"/>
<gene>
    <name evidence="3" type="ORF">ANCDUO_00235</name>
</gene>
<evidence type="ECO:0000256" key="1">
    <source>
        <dbReference type="SAM" id="Coils"/>
    </source>
</evidence>
<reference evidence="3 4" key="1">
    <citation type="submission" date="2013-12" db="EMBL/GenBank/DDBJ databases">
        <title>Draft genome of the parsitic nematode Ancylostoma duodenale.</title>
        <authorList>
            <person name="Mitreva M."/>
        </authorList>
    </citation>
    <scope>NUCLEOTIDE SEQUENCE [LARGE SCALE GENOMIC DNA]</scope>
    <source>
        <strain evidence="3 4">Zhejiang</strain>
    </source>
</reference>
<evidence type="ECO:0000313" key="4">
    <source>
        <dbReference type="Proteomes" id="UP000054047"/>
    </source>
</evidence>
<sequence length="222" mass="25464">MDEDLQNLEHPDPAKRPPYWSVDHVKLEEQLRFLIEERRKDERIELRKLQEEMEENEDVEQKFDKPKYDDFSAENRWKSRRKPRVVVQHLHYGGQLIHYIQNGCDPPPAVPGYFTAVPLIPSNVKITRELGGTTFAEYQQQRTAHGFIYIPVTTTVAESYTEQGPTQSSPSPVSPKASLQTDHNERINCKSNSEDEAVNCGGSAPPGFSVITTERYAKPKKQ</sequence>
<name>A0A0C2HIK6_9BILA</name>
<dbReference type="EMBL" id="KN726160">
    <property type="protein sequence ID" value="KIH69416.1"/>
    <property type="molecule type" value="Genomic_DNA"/>
</dbReference>
<protein>
    <submittedName>
        <fullName evidence="3">Uncharacterized protein</fullName>
    </submittedName>
</protein>
<dbReference type="OrthoDB" id="5844403at2759"/>
<dbReference type="Proteomes" id="UP000054047">
    <property type="component" value="Unassembled WGS sequence"/>
</dbReference>
<evidence type="ECO:0000313" key="3">
    <source>
        <dbReference type="EMBL" id="KIH69416.1"/>
    </source>
</evidence>
<feature type="region of interest" description="Disordered" evidence="2">
    <location>
        <begin position="160"/>
        <end position="222"/>
    </location>
</feature>
<feature type="coiled-coil region" evidence="1">
    <location>
        <begin position="32"/>
        <end position="62"/>
    </location>
</feature>
<feature type="compositionally biased region" description="Polar residues" evidence="2">
    <location>
        <begin position="160"/>
        <end position="181"/>
    </location>
</feature>
<keyword evidence="4" id="KW-1185">Reference proteome</keyword>